<evidence type="ECO:0000256" key="3">
    <source>
        <dbReference type="ARBA" id="ARBA00022833"/>
    </source>
</evidence>
<dbReference type="Pfam" id="PF02008">
    <property type="entry name" value="zf-CXXC"/>
    <property type="match status" value="1"/>
</dbReference>
<reference evidence="7" key="1">
    <citation type="submission" date="2022-11" db="UniProtKB">
        <authorList>
            <consortium name="WormBaseParasite"/>
        </authorList>
    </citation>
    <scope>IDENTIFICATION</scope>
</reference>
<proteinExistence type="predicted"/>
<dbReference type="GO" id="GO:0003677">
    <property type="term" value="F:DNA binding"/>
    <property type="evidence" value="ECO:0007669"/>
    <property type="project" value="InterPro"/>
</dbReference>
<keyword evidence="3" id="KW-0862">Zinc</keyword>
<feature type="domain" description="CXXC-type" evidence="5">
    <location>
        <begin position="61"/>
        <end position="110"/>
    </location>
</feature>
<protein>
    <submittedName>
        <fullName evidence="7">CXXC-type domain-containing protein</fullName>
    </submittedName>
</protein>
<dbReference type="InterPro" id="IPR002857">
    <property type="entry name" value="Znf_CXXC"/>
</dbReference>
<dbReference type="GO" id="GO:0008270">
    <property type="term" value="F:zinc ion binding"/>
    <property type="evidence" value="ECO:0007669"/>
    <property type="project" value="UniProtKB-KW"/>
</dbReference>
<keyword evidence="1" id="KW-0479">Metal-binding</keyword>
<evidence type="ECO:0000256" key="1">
    <source>
        <dbReference type="ARBA" id="ARBA00022723"/>
    </source>
</evidence>
<evidence type="ECO:0000256" key="2">
    <source>
        <dbReference type="ARBA" id="ARBA00022771"/>
    </source>
</evidence>
<accession>A0A915KAV9</accession>
<keyword evidence="6" id="KW-1185">Reference proteome</keyword>
<dbReference type="AlphaFoldDB" id="A0A915KAV9"/>
<dbReference type="WBParaSite" id="nRc.2.0.1.t35913-RA">
    <property type="protein sequence ID" value="nRc.2.0.1.t35913-RA"/>
    <property type="gene ID" value="nRc.2.0.1.g35913"/>
</dbReference>
<sequence length="405" mass="46646">MVKFGRNINRCLQCEGCRNDYCRRCVFCRDMARFGGQNVRRQACVQMRCHKILAKVLRTTVNKYRIPCGVCHYCTKNVEKDCGYCTICFDRMFFQNRFFPGALCNKRKCKSVKLRRITPQQQETLELQPVVVNDEKSMENSIDSVVKHIREGGKSEIIVEDCKEKREKSVNLKCVKRRKLLAIRKREKFKLYTTSRLRNLRQKVVVKQSVCEENPALHQKVDDHKKEENKTKSFLAALQKPNNPLEEAFAEILDDDCKLENEKSPDIEQLIGEILDKIFALQKLSPEQTLKLFATLPSAEFVRRLPNCENFDEPISPLSIDPVTVITKNGGADDDDLSIDPILLGYIVSLDKDQLTSRLMSSSSFSLTSGLQNSNSSLQNNENAQLQMKLMQMHQEHHNYACIPK</sequence>
<organism evidence="6 7">
    <name type="scientific">Romanomermis culicivorax</name>
    <name type="common">Nematode worm</name>
    <dbReference type="NCBI Taxonomy" id="13658"/>
    <lineage>
        <taxon>Eukaryota</taxon>
        <taxon>Metazoa</taxon>
        <taxon>Ecdysozoa</taxon>
        <taxon>Nematoda</taxon>
        <taxon>Enoplea</taxon>
        <taxon>Dorylaimia</taxon>
        <taxon>Mermithida</taxon>
        <taxon>Mermithoidea</taxon>
        <taxon>Mermithidae</taxon>
        <taxon>Romanomermis</taxon>
    </lineage>
</organism>
<name>A0A915KAV9_ROMCU</name>
<feature type="domain" description="CXXC-type" evidence="5">
    <location>
        <begin position="3"/>
        <end position="50"/>
    </location>
</feature>
<dbReference type="Proteomes" id="UP000887565">
    <property type="component" value="Unplaced"/>
</dbReference>
<evidence type="ECO:0000313" key="7">
    <source>
        <dbReference type="WBParaSite" id="nRc.2.0.1.t35913-RA"/>
    </source>
</evidence>
<dbReference type="PROSITE" id="PS51058">
    <property type="entry name" value="ZF_CXXC"/>
    <property type="match status" value="2"/>
</dbReference>
<evidence type="ECO:0000313" key="6">
    <source>
        <dbReference type="Proteomes" id="UP000887565"/>
    </source>
</evidence>
<evidence type="ECO:0000259" key="5">
    <source>
        <dbReference type="PROSITE" id="PS51058"/>
    </source>
</evidence>
<evidence type="ECO:0000256" key="4">
    <source>
        <dbReference type="PROSITE-ProRule" id="PRU00509"/>
    </source>
</evidence>
<keyword evidence="2 4" id="KW-0863">Zinc-finger</keyword>